<name>A0A418WVM9_9BURK</name>
<feature type="region of interest" description="Disordered" evidence="1">
    <location>
        <begin position="94"/>
        <end position="113"/>
    </location>
</feature>
<protein>
    <submittedName>
        <fullName evidence="2">Uncharacterized protein</fullName>
    </submittedName>
</protein>
<organism evidence="2 3">
    <name type="scientific">Noviherbaspirillum cavernae</name>
    <dbReference type="NCBI Taxonomy" id="2320862"/>
    <lineage>
        <taxon>Bacteria</taxon>
        <taxon>Pseudomonadati</taxon>
        <taxon>Pseudomonadota</taxon>
        <taxon>Betaproteobacteria</taxon>
        <taxon>Burkholderiales</taxon>
        <taxon>Oxalobacteraceae</taxon>
        <taxon>Noviherbaspirillum</taxon>
    </lineage>
</organism>
<comment type="caution">
    <text evidence="2">The sequence shown here is derived from an EMBL/GenBank/DDBJ whole genome shotgun (WGS) entry which is preliminary data.</text>
</comment>
<keyword evidence="3" id="KW-1185">Reference proteome</keyword>
<dbReference type="RefSeq" id="WP_119742922.1">
    <property type="nucleotide sequence ID" value="NZ_QYUN01000003.1"/>
</dbReference>
<dbReference type="InterPro" id="IPR022080">
    <property type="entry name" value="DUF3630"/>
</dbReference>
<proteinExistence type="predicted"/>
<dbReference type="EMBL" id="QYUN01000003">
    <property type="protein sequence ID" value="RJF96784.1"/>
    <property type="molecule type" value="Genomic_DNA"/>
</dbReference>
<accession>A0A418WVM9</accession>
<dbReference type="Proteomes" id="UP000285190">
    <property type="component" value="Unassembled WGS sequence"/>
</dbReference>
<sequence>MRPTPTIEKMASGNLSLFITEDVSWETFPEEAAKFVAFAQGTVLKKIDTPVERLWIVLINWRPFWLTFDDFAVGMSLDSMLSICNPVVRRLHDQLTKQEPHNKSSKPTPNGAT</sequence>
<evidence type="ECO:0000313" key="3">
    <source>
        <dbReference type="Proteomes" id="UP000285190"/>
    </source>
</evidence>
<gene>
    <name evidence="2" type="ORF">D3870_20575</name>
</gene>
<evidence type="ECO:0000313" key="2">
    <source>
        <dbReference type="EMBL" id="RJF96784.1"/>
    </source>
</evidence>
<reference evidence="2 3" key="1">
    <citation type="submission" date="2018-09" db="EMBL/GenBank/DDBJ databases">
        <authorList>
            <person name="Zhu H."/>
        </authorList>
    </citation>
    <scope>NUCLEOTIDE SEQUENCE [LARGE SCALE GENOMIC DNA]</scope>
    <source>
        <strain evidence="2 3">K2R10-39</strain>
    </source>
</reference>
<dbReference type="Pfam" id="PF12305">
    <property type="entry name" value="DUF3630"/>
    <property type="match status" value="1"/>
</dbReference>
<evidence type="ECO:0000256" key="1">
    <source>
        <dbReference type="SAM" id="MobiDB-lite"/>
    </source>
</evidence>
<dbReference type="AlphaFoldDB" id="A0A418WVM9"/>